<reference evidence="3" key="1">
    <citation type="journal article" date="2020" name="Nat. Commun.">
        <title>Genome assembly of wild tea tree DASZ reveals pedigree and selection history of tea varieties.</title>
        <authorList>
            <person name="Zhang W."/>
            <person name="Zhang Y."/>
            <person name="Qiu H."/>
            <person name="Guo Y."/>
            <person name="Wan H."/>
            <person name="Zhang X."/>
            <person name="Scossa F."/>
            <person name="Alseekh S."/>
            <person name="Zhang Q."/>
            <person name="Wang P."/>
            <person name="Xu L."/>
            <person name="Schmidt M.H."/>
            <person name="Jia X."/>
            <person name="Li D."/>
            <person name="Zhu A."/>
            <person name="Guo F."/>
            <person name="Chen W."/>
            <person name="Ni D."/>
            <person name="Usadel B."/>
            <person name="Fernie A.R."/>
            <person name="Wen W."/>
        </authorList>
    </citation>
    <scope>NUCLEOTIDE SEQUENCE [LARGE SCALE GENOMIC DNA]</scope>
    <source>
        <strain evidence="3">cv. G240</strain>
    </source>
</reference>
<evidence type="ECO:0000313" key="2">
    <source>
        <dbReference type="EMBL" id="KAF5938679.1"/>
    </source>
</evidence>
<dbReference type="EMBL" id="JACBKZ010000011">
    <property type="protein sequence ID" value="KAF5938679.1"/>
    <property type="molecule type" value="Genomic_DNA"/>
</dbReference>
<keyword evidence="3" id="KW-1185">Reference proteome</keyword>
<feature type="compositionally biased region" description="Polar residues" evidence="1">
    <location>
        <begin position="189"/>
        <end position="200"/>
    </location>
</feature>
<accession>A0A7J7GD28</accession>
<proteinExistence type="predicted"/>
<sequence length="377" mass="41791">MMAKHSNPDSHSSHSQVLGTASSLSFPSEPPDIRNRKIRNKDELVLGEKTAPIGFVRSNDTAECYNQGNKNASQPPDITRWFSSYAYESPVLDTSDDFKGSIFTESECDRVGCNAENCSKEKGENLMDFRRITKRDHLLAADEKISSNGIINDINAVEGNKMSSMNGLPVKMISGQVLEGKPTRKHNVDSAQNVEKSSLDGQGENREADIMSLNTNRSSGTNNSSSQKMLTHSRDSVDKKPVQTEKHGVLARVLDLIKVNGNSTRKPTCGSNDKENDGNMFAENGFISTRNNRRARPNDDSSLKRSMEVQFDRLRGKVTDSSVVDKEAIRRRKPLSETTNFQNTDVSSGITGKWNCLQKSKPNLGPRLCRTIFTVID</sequence>
<dbReference type="Proteomes" id="UP000593564">
    <property type="component" value="Unassembled WGS sequence"/>
</dbReference>
<feature type="region of interest" description="Disordered" evidence="1">
    <location>
        <begin position="264"/>
        <end position="284"/>
    </location>
</feature>
<comment type="caution">
    <text evidence="2">The sequence shown here is derived from an EMBL/GenBank/DDBJ whole genome shotgun (WGS) entry which is preliminary data.</text>
</comment>
<feature type="compositionally biased region" description="Low complexity" evidence="1">
    <location>
        <begin position="212"/>
        <end position="226"/>
    </location>
</feature>
<dbReference type="PANTHER" id="PTHR36368:SF1">
    <property type="entry name" value="ATP-DEPENDENT CASEINOLYTIC PROTEASE_CROTONASE FAMILY PROTEIN"/>
    <property type="match status" value="1"/>
</dbReference>
<feature type="compositionally biased region" description="Basic and acidic residues" evidence="1">
    <location>
        <begin position="1"/>
        <end position="12"/>
    </location>
</feature>
<reference evidence="2 3" key="2">
    <citation type="submission" date="2020-07" db="EMBL/GenBank/DDBJ databases">
        <title>Genome assembly of wild tea tree DASZ reveals pedigree and selection history of tea varieties.</title>
        <authorList>
            <person name="Zhang W."/>
        </authorList>
    </citation>
    <scope>NUCLEOTIDE SEQUENCE [LARGE SCALE GENOMIC DNA]</scope>
    <source>
        <strain evidence="3">cv. G240</strain>
        <tissue evidence="2">Leaf</tissue>
    </source>
</reference>
<feature type="compositionally biased region" description="Polar residues" evidence="1">
    <location>
        <begin position="13"/>
        <end position="26"/>
    </location>
</feature>
<protein>
    <submittedName>
        <fullName evidence="2">Uncharacterized protein</fullName>
    </submittedName>
</protein>
<feature type="region of interest" description="Disordered" evidence="1">
    <location>
        <begin position="1"/>
        <end position="40"/>
    </location>
</feature>
<evidence type="ECO:0000256" key="1">
    <source>
        <dbReference type="SAM" id="MobiDB-lite"/>
    </source>
</evidence>
<feature type="region of interest" description="Disordered" evidence="1">
    <location>
        <begin position="182"/>
        <end position="245"/>
    </location>
</feature>
<gene>
    <name evidence="2" type="ORF">HYC85_022938</name>
</gene>
<organism evidence="2 3">
    <name type="scientific">Camellia sinensis</name>
    <name type="common">Tea plant</name>
    <name type="synonym">Thea sinensis</name>
    <dbReference type="NCBI Taxonomy" id="4442"/>
    <lineage>
        <taxon>Eukaryota</taxon>
        <taxon>Viridiplantae</taxon>
        <taxon>Streptophyta</taxon>
        <taxon>Embryophyta</taxon>
        <taxon>Tracheophyta</taxon>
        <taxon>Spermatophyta</taxon>
        <taxon>Magnoliopsida</taxon>
        <taxon>eudicotyledons</taxon>
        <taxon>Gunneridae</taxon>
        <taxon>Pentapetalae</taxon>
        <taxon>asterids</taxon>
        <taxon>Ericales</taxon>
        <taxon>Theaceae</taxon>
        <taxon>Camellia</taxon>
    </lineage>
</organism>
<evidence type="ECO:0000313" key="3">
    <source>
        <dbReference type="Proteomes" id="UP000593564"/>
    </source>
</evidence>
<dbReference type="AlphaFoldDB" id="A0A7J7GD28"/>
<name>A0A7J7GD28_CAMSI</name>
<dbReference type="PANTHER" id="PTHR36368">
    <property type="entry name" value="ATP-DEPENDENT CASEINOLYTIC PROTEASE/CROTONASE FAMILY PROTEIN"/>
    <property type="match status" value="1"/>
</dbReference>
<feature type="compositionally biased region" description="Basic and acidic residues" evidence="1">
    <location>
        <begin position="232"/>
        <end position="245"/>
    </location>
</feature>
<feature type="compositionally biased region" description="Basic and acidic residues" evidence="1">
    <location>
        <begin position="31"/>
        <end position="40"/>
    </location>
</feature>